<keyword evidence="4" id="KW-1185">Reference proteome</keyword>
<keyword evidence="2" id="KW-1277">Toxin-antitoxin system</keyword>
<dbReference type="InterPro" id="IPR035093">
    <property type="entry name" value="RelE/ParE_toxin_dom_sf"/>
</dbReference>
<evidence type="ECO:0000256" key="2">
    <source>
        <dbReference type="ARBA" id="ARBA00022649"/>
    </source>
</evidence>
<proteinExistence type="inferred from homology"/>
<dbReference type="RefSeq" id="WP_097077886.1">
    <property type="nucleotide sequence ID" value="NZ_BAABHT010000020.1"/>
</dbReference>
<evidence type="ECO:0000256" key="1">
    <source>
        <dbReference type="ARBA" id="ARBA00006226"/>
    </source>
</evidence>
<dbReference type="EMBL" id="OANT01000001">
    <property type="protein sequence ID" value="SNX43616.1"/>
    <property type="molecule type" value="Genomic_DNA"/>
</dbReference>
<dbReference type="InterPro" id="IPR007712">
    <property type="entry name" value="RelE/ParE_toxin"/>
</dbReference>
<accession>A0A240E4W0</accession>
<reference evidence="4" key="1">
    <citation type="submission" date="2016-09" db="EMBL/GenBank/DDBJ databases">
        <authorList>
            <person name="Varghese N."/>
            <person name="Submissions S."/>
        </authorList>
    </citation>
    <scope>NUCLEOTIDE SEQUENCE [LARGE SCALE GENOMIC DNA]</scope>
    <source>
        <strain evidence="4">ANC 4466</strain>
    </source>
</reference>
<dbReference type="Pfam" id="PF05016">
    <property type="entry name" value="ParE_toxin"/>
    <property type="match status" value="1"/>
</dbReference>
<dbReference type="OrthoDB" id="9798046at2"/>
<dbReference type="SUPFAM" id="SSF143011">
    <property type="entry name" value="RelE-like"/>
    <property type="match status" value="1"/>
</dbReference>
<evidence type="ECO:0000313" key="3">
    <source>
        <dbReference type="EMBL" id="SNX43616.1"/>
    </source>
</evidence>
<evidence type="ECO:0000313" key="4">
    <source>
        <dbReference type="Proteomes" id="UP000219042"/>
    </source>
</evidence>
<dbReference type="AlphaFoldDB" id="A0A240E4W0"/>
<dbReference type="PANTHER" id="PTHR33755">
    <property type="entry name" value="TOXIN PARE1-RELATED"/>
    <property type="match status" value="1"/>
</dbReference>
<sequence length="98" mass="11805">MVVWTEHAQRQLRDIHNYIAKDSPLYAKRTVLDIAQKTKILEKFFKIGKITPETDQEHIRELSIHSYRIIYQIEKNDIYILAIVHNRQILEQTQFQLD</sequence>
<dbReference type="PANTHER" id="PTHR33755:SF5">
    <property type="entry name" value="TYPE II TOXIN-ANTITOXIN SYSTEM RELE_PARE FAMILY TOXIN"/>
    <property type="match status" value="1"/>
</dbReference>
<gene>
    <name evidence="3" type="ORF">SAMN05421731_101658</name>
</gene>
<dbReference type="InterPro" id="IPR051803">
    <property type="entry name" value="TA_system_RelE-like_toxin"/>
</dbReference>
<organism evidence="3 4">
    <name type="scientific">Acinetobacter puyangensis</name>
    <dbReference type="NCBI Taxonomy" id="1096779"/>
    <lineage>
        <taxon>Bacteria</taxon>
        <taxon>Pseudomonadati</taxon>
        <taxon>Pseudomonadota</taxon>
        <taxon>Gammaproteobacteria</taxon>
        <taxon>Moraxellales</taxon>
        <taxon>Moraxellaceae</taxon>
        <taxon>Acinetobacter</taxon>
    </lineage>
</organism>
<comment type="similarity">
    <text evidence="1">Belongs to the RelE toxin family.</text>
</comment>
<dbReference type="NCBIfam" id="TIGR02385">
    <property type="entry name" value="RelE_StbE"/>
    <property type="match status" value="1"/>
</dbReference>
<protein>
    <submittedName>
        <fullName evidence="3">Addiction module toxin, RelE/StbE family</fullName>
    </submittedName>
</protein>
<dbReference type="Gene3D" id="3.30.2310.20">
    <property type="entry name" value="RelE-like"/>
    <property type="match status" value="1"/>
</dbReference>
<dbReference type="Proteomes" id="UP000219042">
    <property type="component" value="Unassembled WGS sequence"/>
</dbReference>
<name>A0A240E4W0_9GAMM</name>